<evidence type="ECO:0000259" key="9">
    <source>
        <dbReference type="Pfam" id="PF13089"/>
    </source>
</evidence>
<feature type="binding site" evidence="6">
    <location>
        <position position="361"/>
    </location>
    <ligand>
        <name>Mg(2+)</name>
        <dbReference type="ChEBI" id="CHEBI:18420"/>
    </ligand>
</feature>
<dbReference type="HAMAP" id="MF_00347">
    <property type="entry name" value="Polyphosphate_kinase"/>
    <property type="match status" value="1"/>
</dbReference>
<comment type="catalytic activity">
    <reaction evidence="6 7">
        <text>[phosphate](n) + ATP = [phosphate](n+1) + ADP</text>
        <dbReference type="Rhea" id="RHEA:19573"/>
        <dbReference type="Rhea" id="RHEA-COMP:9859"/>
        <dbReference type="Rhea" id="RHEA-COMP:14280"/>
        <dbReference type="ChEBI" id="CHEBI:16838"/>
        <dbReference type="ChEBI" id="CHEBI:30616"/>
        <dbReference type="ChEBI" id="CHEBI:456216"/>
        <dbReference type="EC" id="2.7.4.1"/>
    </reaction>
</comment>
<evidence type="ECO:0000256" key="2">
    <source>
        <dbReference type="ARBA" id="ARBA00022679"/>
    </source>
</evidence>
<dbReference type="InterPro" id="IPR036832">
    <property type="entry name" value="PPK_N_dom_sf"/>
</dbReference>
<dbReference type="Pfam" id="PF02503">
    <property type="entry name" value="PP_kinase"/>
    <property type="match status" value="1"/>
</dbReference>
<sequence length="675" mass="77708">MAVSPYINRELSWLEFNRRVMMEAMDESVPLLERLKFLAIFSSNLDEFFMIRVGGLRDQIEAGYDKLDVSGKTPVEQLELISRKAHELTSLRQQIFAGLKKELESEGIVIAPNLTNNLDDITEAIFNEEIYPVISPVTLSANNPMPFIHNLRLCLYVLIKKDGEIHHSTIILPESLRRMFRVKLDKTYFLFTEDILAKYLHIVYPDYEVLDSYLLRVTRNADLTLDEEESVDLLLSIQNYLKSRKKGWICRVETDSRLPQEILGEVAEHLQFSKDVVYVIDDIIDMTSLFSIVGERPDLCYPPFKPVLPEDVDSTTDIFEQIKKRDIIMYRPFHDFGIVSRMVAAAADDPDVMAIKMTLYRANKNSTILESLMNAARNGKHVSVVVELKARFDEARNVDWAYMLEEAGCIVTYGIAGLKIHAKNLMIVRREKGRVVRYSHMSTGNFNEFTAGIYTDVDYITADEDVGKDSAAMFNLLMGYTDIGNWNRFYLAPKYIKPKVLELIDEEIAFAKAGKEAKMIVKVNAVIDRKIIDKLIEASCAGVKIELIVRGICGIRAGIKGVTENIRVRSIVGRFLEHPRIIYFHAGGKKRVFFSTADWMERNMDRRVEMFFEVTKKEGRNFLLNILDLNLSDNQKTWFQKGTEYVKTKAAKDRLNYQDFMIDNCQKLYTRKAKL</sequence>
<feature type="binding site" evidence="6">
    <location>
        <position position="44"/>
    </location>
    <ligand>
        <name>ATP</name>
        <dbReference type="ChEBI" id="CHEBI:30616"/>
    </ligand>
</feature>
<dbReference type="Proteomes" id="UP000294614">
    <property type="component" value="Unassembled WGS sequence"/>
</dbReference>
<proteinExistence type="inferred from homology"/>
<dbReference type="PANTHER" id="PTHR30218">
    <property type="entry name" value="POLYPHOSPHATE KINASE"/>
    <property type="match status" value="1"/>
</dbReference>
<dbReference type="SUPFAM" id="SSF143724">
    <property type="entry name" value="PHP14-like"/>
    <property type="match status" value="1"/>
</dbReference>
<feature type="binding site" evidence="6">
    <location>
        <position position="550"/>
    </location>
    <ligand>
        <name>ATP</name>
        <dbReference type="ChEBI" id="CHEBI:30616"/>
    </ligand>
</feature>
<dbReference type="GO" id="GO:0006799">
    <property type="term" value="P:polyphosphate biosynthetic process"/>
    <property type="evidence" value="ECO:0007669"/>
    <property type="project" value="UniProtKB-UniRule"/>
</dbReference>
<evidence type="ECO:0000259" key="10">
    <source>
        <dbReference type="Pfam" id="PF13090"/>
    </source>
</evidence>
<evidence type="ECO:0000256" key="5">
    <source>
        <dbReference type="ARBA" id="ARBA00022840"/>
    </source>
</evidence>
<dbReference type="PANTHER" id="PTHR30218:SF0">
    <property type="entry name" value="POLYPHOSPHATE KINASE"/>
    <property type="match status" value="1"/>
</dbReference>
<keyword evidence="3 6" id="KW-0547">Nucleotide-binding</keyword>
<keyword evidence="2 6" id="KW-0808">Transferase</keyword>
<feature type="domain" description="Polyphosphate kinase N-terminal" evidence="9">
    <location>
        <begin position="6"/>
        <end position="110"/>
    </location>
</feature>
<dbReference type="EMBL" id="SMGG01000003">
    <property type="protein sequence ID" value="TCK61625.1"/>
    <property type="molecule type" value="Genomic_DNA"/>
</dbReference>
<dbReference type="InterPro" id="IPR041108">
    <property type="entry name" value="PP_kinase_C_1"/>
</dbReference>
<feature type="domain" description="Polyphosphate kinase middle" evidence="8">
    <location>
        <begin position="122"/>
        <end position="292"/>
    </location>
</feature>
<dbReference type="GO" id="GO:0046872">
    <property type="term" value="F:metal ion binding"/>
    <property type="evidence" value="ECO:0007669"/>
    <property type="project" value="UniProtKB-KW"/>
</dbReference>
<feature type="domain" description="Polyphosphate kinase C-terminal" evidence="11">
    <location>
        <begin position="317"/>
        <end position="481"/>
    </location>
</feature>
<evidence type="ECO:0000256" key="1">
    <source>
        <dbReference type="ARBA" id="ARBA00022553"/>
    </source>
</evidence>
<name>A0A4R1KAZ3_9BACT</name>
<keyword evidence="5 6" id="KW-0067">ATP-binding</keyword>
<evidence type="ECO:0000256" key="6">
    <source>
        <dbReference type="HAMAP-Rule" id="MF_00347"/>
    </source>
</evidence>
<dbReference type="SUPFAM" id="SSF56024">
    <property type="entry name" value="Phospholipase D/nuclease"/>
    <property type="match status" value="2"/>
</dbReference>
<keyword evidence="13" id="KW-1185">Reference proteome</keyword>
<feature type="binding site" evidence="6">
    <location>
        <position position="391"/>
    </location>
    <ligand>
        <name>Mg(2+)</name>
        <dbReference type="ChEBI" id="CHEBI:18420"/>
    </ligand>
</feature>
<evidence type="ECO:0000256" key="4">
    <source>
        <dbReference type="ARBA" id="ARBA00022777"/>
    </source>
</evidence>
<feature type="active site" description="Phosphohistidine intermediate" evidence="6">
    <location>
        <position position="421"/>
    </location>
</feature>
<dbReference type="OrthoDB" id="9761456at2"/>
<comment type="similarity">
    <text evidence="6 7">Belongs to the polyphosphate kinase 1 (PPK1) family.</text>
</comment>
<dbReference type="AlphaFoldDB" id="A0A4R1KAZ3"/>
<dbReference type="Gene3D" id="3.30.1840.10">
    <property type="entry name" value="Polyphosphate kinase middle domain"/>
    <property type="match status" value="1"/>
</dbReference>
<dbReference type="SUPFAM" id="SSF140356">
    <property type="entry name" value="PPK N-terminal domain-like"/>
    <property type="match status" value="1"/>
</dbReference>
<feature type="domain" description="Polyphosphate kinase C-terminal" evidence="10">
    <location>
        <begin position="491"/>
        <end position="650"/>
    </location>
</feature>
<dbReference type="GO" id="GO:0009358">
    <property type="term" value="C:polyphosphate kinase complex"/>
    <property type="evidence" value="ECO:0007669"/>
    <property type="project" value="InterPro"/>
</dbReference>
<dbReference type="GO" id="GO:0005524">
    <property type="term" value="F:ATP binding"/>
    <property type="evidence" value="ECO:0007669"/>
    <property type="project" value="UniProtKB-KW"/>
</dbReference>
<dbReference type="Gene3D" id="3.30.870.10">
    <property type="entry name" value="Endonuclease Chain A"/>
    <property type="match status" value="2"/>
</dbReference>
<dbReference type="EC" id="2.7.4.1" evidence="6 7"/>
<evidence type="ECO:0000256" key="3">
    <source>
        <dbReference type="ARBA" id="ARBA00022741"/>
    </source>
</evidence>
<evidence type="ECO:0000259" key="8">
    <source>
        <dbReference type="Pfam" id="PF02503"/>
    </source>
</evidence>
<dbReference type="Pfam" id="PF13089">
    <property type="entry name" value="PP_kinase_N"/>
    <property type="match status" value="1"/>
</dbReference>
<dbReference type="InterPro" id="IPR036830">
    <property type="entry name" value="PP_kinase_middle_dom_sf"/>
</dbReference>
<evidence type="ECO:0000259" key="11">
    <source>
        <dbReference type="Pfam" id="PF17941"/>
    </source>
</evidence>
<feature type="binding site" evidence="6">
    <location>
        <position position="454"/>
    </location>
    <ligand>
        <name>ATP</name>
        <dbReference type="ChEBI" id="CHEBI:30616"/>
    </ligand>
</feature>
<dbReference type="InterPro" id="IPR003414">
    <property type="entry name" value="PP_kinase"/>
</dbReference>
<dbReference type="Pfam" id="PF17941">
    <property type="entry name" value="PP_kinase_C_1"/>
    <property type="match status" value="1"/>
</dbReference>
<dbReference type="NCBIfam" id="NF003917">
    <property type="entry name" value="PRK05443.1-1"/>
    <property type="match status" value="1"/>
</dbReference>
<organism evidence="12 13">
    <name type="scientific">Seleniivibrio woodruffii</name>
    <dbReference type="NCBI Taxonomy" id="1078050"/>
    <lineage>
        <taxon>Bacteria</taxon>
        <taxon>Pseudomonadati</taxon>
        <taxon>Deferribacterota</taxon>
        <taxon>Deferribacteres</taxon>
        <taxon>Deferribacterales</taxon>
        <taxon>Geovibrionaceae</taxon>
        <taxon>Seleniivibrio</taxon>
    </lineage>
</organism>
<keyword evidence="6" id="KW-0479">Metal-binding</keyword>
<feature type="binding site" evidence="6">
    <location>
        <position position="578"/>
    </location>
    <ligand>
        <name>ATP</name>
        <dbReference type="ChEBI" id="CHEBI:30616"/>
    </ligand>
</feature>
<dbReference type="Gene3D" id="1.20.58.310">
    <property type="entry name" value="Polyphosphate kinase N-terminal domain"/>
    <property type="match status" value="1"/>
</dbReference>
<keyword evidence="1 6" id="KW-0597">Phosphoprotein</keyword>
<dbReference type="InterPro" id="IPR025200">
    <property type="entry name" value="PPK_C_dom2"/>
</dbReference>
<keyword evidence="4 6" id="KW-0418">Kinase</keyword>
<accession>A0A4R1KAZ3</accession>
<dbReference type="InterPro" id="IPR024953">
    <property type="entry name" value="PP_kinase_middle"/>
</dbReference>
<reference evidence="12 13" key="1">
    <citation type="submission" date="2019-03" db="EMBL/GenBank/DDBJ databases">
        <title>Genomic Encyclopedia of Type Strains, Phase IV (KMG-IV): sequencing the most valuable type-strain genomes for metagenomic binning, comparative biology and taxonomic classification.</title>
        <authorList>
            <person name="Goeker M."/>
        </authorList>
    </citation>
    <scope>NUCLEOTIDE SEQUENCE [LARGE SCALE GENOMIC DNA]</scope>
    <source>
        <strain evidence="12 13">DSM 24984</strain>
    </source>
</reference>
<keyword evidence="6" id="KW-0460">Magnesium</keyword>
<dbReference type="NCBIfam" id="NF003921">
    <property type="entry name" value="PRK05443.2-2"/>
    <property type="match status" value="1"/>
</dbReference>
<dbReference type="PIRSF" id="PIRSF015589">
    <property type="entry name" value="PP_kinase"/>
    <property type="match status" value="1"/>
</dbReference>
<dbReference type="GO" id="GO:0008976">
    <property type="term" value="F:polyphosphate kinase activity"/>
    <property type="evidence" value="ECO:0007669"/>
    <property type="project" value="UniProtKB-UniRule"/>
</dbReference>
<evidence type="ECO:0000313" key="13">
    <source>
        <dbReference type="Proteomes" id="UP000294614"/>
    </source>
</evidence>
<comment type="function">
    <text evidence="6 7">Catalyzes the reversible transfer of the terminal phosphate of ATP to form a long-chain polyphosphate (polyP).</text>
</comment>
<comment type="cofactor">
    <cofactor evidence="6">
        <name>Mg(2+)</name>
        <dbReference type="ChEBI" id="CHEBI:18420"/>
    </cofactor>
</comment>
<comment type="PTM">
    <text evidence="6 7">An intermediate of this reaction is the autophosphorylated ppk in which a phosphate is covalently linked to a histidine residue through a N-P bond.</text>
</comment>
<evidence type="ECO:0000313" key="12">
    <source>
        <dbReference type="EMBL" id="TCK61625.1"/>
    </source>
</evidence>
<evidence type="ECO:0000256" key="7">
    <source>
        <dbReference type="RuleBase" id="RU003800"/>
    </source>
</evidence>
<gene>
    <name evidence="6" type="primary">ppk</name>
    <name evidence="12" type="ORF">C8D98_0127</name>
</gene>
<dbReference type="RefSeq" id="WP_132871062.1">
    <property type="nucleotide sequence ID" value="NZ_SMGG01000003.1"/>
</dbReference>
<dbReference type="Pfam" id="PF13090">
    <property type="entry name" value="PP_kinase_C"/>
    <property type="match status" value="1"/>
</dbReference>
<comment type="caution">
    <text evidence="12">The sequence shown here is derived from an EMBL/GenBank/DDBJ whole genome shotgun (WGS) entry which is preliminary data.</text>
</comment>
<dbReference type="InterPro" id="IPR025198">
    <property type="entry name" value="PPK_N_dom"/>
</dbReference>
<dbReference type="NCBIfam" id="TIGR03705">
    <property type="entry name" value="poly_P_kin"/>
    <property type="match status" value="1"/>
</dbReference>
<protein>
    <recommendedName>
        <fullName evidence="6 7">Polyphosphate kinase</fullName>
        <ecNumber evidence="6 7">2.7.4.1</ecNumber>
    </recommendedName>
    <alternativeName>
        <fullName evidence="6">ATP-polyphosphate phosphotransferase</fullName>
    </alternativeName>
    <alternativeName>
        <fullName evidence="6">Polyphosphoric acid kinase</fullName>
    </alternativeName>
</protein>